<organism evidence="1 2">
    <name type="scientific">Limosilactobacillus reuteri</name>
    <name type="common">Lactobacillus reuteri</name>
    <dbReference type="NCBI Taxonomy" id="1598"/>
    <lineage>
        <taxon>Bacteria</taxon>
        <taxon>Bacillati</taxon>
        <taxon>Bacillota</taxon>
        <taxon>Bacilli</taxon>
        <taxon>Lactobacillales</taxon>
        <taxon>Lactobacillaceae</taxon>
        <taxon>Limosilactobacillus</taxon>
    </lineage>
</organism>
<dbReference type="RefSeq" id="WP_094504331.1">
    <property type="nucleotide sequence ID" value="NZ_NGPH01000028.1"/>
</dbReference>
<gene>
    <name evidence="1" type="ORF">CBG21_05320</name>
</gene>
<dbReference type="InterPro" id="IPR024079">
    <property type="entry name" value="MetalloPept_cat_dom_sf"/>
</dbReference>
<evidence type="ECO:0000313" key="1">
    <source>
        <dbReference type="EMBL" id="OYT03575.1"/>
    </source>
</evidence>
<evidence type="ECO:0008006" key="3">
    <source>
        <dbReference type="Google" id="ProtNLM"/>
    </source>
</evidence>
<dbReference type="EMBL" id="NGQC01000032">
    <property type="protein sequence ID" value="OYT03575.1"/>
    <property type="molecule type" value="Genomic_DNA"/>
</dbReference>
<comment type="caution">
    <text evidence="1">The sequence shown here is derived from an EMBL/GenBank/DDBJ whole genome shotgun (WGS) entry which is preliminary data.</text>
</comment>
<sequence>MAEEVENPLTTLLKKRYGITRRSSLTITDKDTPFSTFRKVAAYIYRNGDWSENDQTQAIKDYLELSGMEHKVLSVKRTSIGASKIGSAASGKDVFEVQTQSSNNKLQTQYFVLDEDNKSWNHQGNRYTHRNRDGVFWYEGNLNYTIGYGKLLRDVYNQWLRSPYKYHDGVELDDFKEQLERFVRHDYSGEKWNFSFQTELADSLSVKEMEKATEPVSDPYGRKSDQRVFTQEFLNAHPDFKRQYGQPGTIHYFYPHVQDRNHLKWLALTFVNHYLQQTYNIVRQQKYEHDLEKESHAKAWETKKNINKATQQVMDKTTLHKFFKGIELDNDVDLIQFKRFEDETMRLMERLPKTKNVPILRLRKLGNHKAAGLYVPSLNTIVVDFRNPSEIHGNHAEKEASFSSFIHEYGHYLDYNLSKNKDDLSLSLQPKFANIIRNYTQELRLNGVAGKDYAYLATPTEVFARSFELYMHDAVGLRGNLNHSNYDHQVEYKAFTPKAWTTITKYFDQIPEIKVLRKTLNIDTSREIEPHLYDERQNSPELADKEKLAKFSTDLLHHWTKEIPSMEDLITMSGRRLELANPTKVIAFDQWGIKAPQLVSQYELHQKGISAKRFPKVEYIRAYSQQKDGHWLPDRLYSVPQLKDAMLNDNRSLDQLHQIVDRKGPSTGKKDIITKIVDKKFEDHPTTTPLTKIQEHITKYLLVQNHLTEEERYPFHFKPEERQLLSQLADTSKTKIFQKALRNSWKQEPQLERELQYGIKHPLIKDKQQSPIIKDKQKSLQHNDQLSLNILNPGRER</sequence>
<dbReference type="AlphaFoldDB" id="A0A256VIR7"/>
<proteinExistence type="predicted"/>
<accession>A0A256VIR7</accession>
<name>A0A256VIR7_LIMRT</name>
<dbReference type="Proteomes" id="UP000216122">
    <property type="component" value="Unassembled WGS sequence"/>
</dbReference>
<reference evidence="1 2" key="2">
    <citation type="submission" date="2017-09" db="EMBL/GenBank/DDBJ databases">
        <title>Tripartite evolution among Lactobacillus johnsonii, Lactobacillus taiwanensis, Lactobacillus reuteri and their rodent host.</title>
        <authorList>
            <person name="Wang T."/>
            <person name="Knowles S."/>
            <person name="Cheng C."/>
        </authorList>
    </citation>
    <scope>NUCLEOTIDE SEQUENCE [LARGE SCALE GENOMIC DNA]</scope>
    <source>
        <strain evidence="1 2">103v</strain>
    </source>
</reference>
<dbReference type="GO" id="GO:0008237">
    <property type="term" value="F:metallopeptidase activity"/>
    <property type="evidence" value="ECO:0007669"/>
    <property type="project" value="InterPro"/>
</dbReference>
<dbReference type="Gene3D" id="3.40.390.10">
    <property type="entry name" value="Collagenase (Catalytic Domain)"/>
    <property type="match status" value="1"/>
</dbReference>
<reference evidence="2" key="1">
    <citation type="submission" date="2017-05" db="EMBL/GenBank/DDBJ databases">
        <authorList>
            <person name="Lin X.B."/>
            <person name="Stothard P."/>
            <person name="Tasseva G."/>
            <person name="Walter J."/>
        </authorList>
    </citation>
    <scope>NUCLEOTIDE SEQUENCE [LARGE SCALE GENOMIC DNA]</scope>
    <source>
        <strain evidence="2">103v</strain>
    </source>
</reference>
<evidence type="ECO:0000313" key="2">
    <source>
        <dbReference type="Proteomes" id="UP000216122"/>
    </source>
</evidence>
<dbReference type="SUPFAM" id="SSF55486">
    <property type="entry name" value="Metalloproteases ('zincins'), catalytic domain"/>
    <property type="match status" value="1"/>
</dbReference>
<protein>
    <recommendedName>
        <fullName evidence="3">Large polyvalent protein-associated domain-containing protein</fullName>
    </recommendedName>
</protein>